<keyword evidence="2" id="KW-1185">Reference proteome</keyword>
<organism evidence="1 2">
    <name type="scientific">Gossypium stocksii</name>
    <dbReference type="NCBI Taxonomy" id="47602"/>
    <lineage>
        <taxon>Eukaryota</taxon>
        <taxon>Viridiplantae</taxon>
        <taxon>Streptophyta</taxon>
        <taxon>Embryophyta</taxon>
        <taxon>Tracheophyta</taxon>
        <taxon>Spermatophyta</taxon>
        <taxon>Magnoliopsida</taxon>
        <taxon>eudicotyledons</taxon>
        <taxon>Gunneridae</taxon>
        <taxon>Pentapetalae</taxon>
        <taxon>rosids</taxon>
        <taxon>malvids</taxon>
        <taxon>Malvales</taxon>
        <taxon>Malvaceae</taxon>
        <taxon>Malvoideae</taxon>
        <taxon>Gossypium</taxon>
    </lineage>
</organism>
<dbReference type="EMBL" id="JAIQCV010000013">
    <property type="protein sequence ID" value="KAH1032265.1"/>
    <property type="molecule type" value="Genomic_DNA"/>
</dbReference>
<reference evidence="1 2" key="1">
    <citation type="journal article" date="2021" name="Plant Biotechnol. J.">
        <title>Multi-omics assisted identification of the key and species-specific regulatory components of drought-tolerant mechanisms in Gossypium stocksii.</title>
        <authorList>
            <person name="Yu D."/>
            <person name="Ke L."/>
            <person name="Zhang D."/>
            <person name="Wu Y."/>
            <person name="Sun Y."/>
            <person name="Mei J."/>
            <person name="Sun J."/>
            <person name="Sun Y."/>
        </authorList>
    </citation>
    <scope>NUCLEOTIDE SEQUENCE [LARGE SCALE GENOMIC DNA]</scope>
    <source>
        <strain evidence="2">cv. E1</strain>
        <tissue evidence="1">Leaf</tissue>
    </source>
</reference>
<accession>A0A9D3U9D7</accession>
<gene>
    <name evidence="1" type="ORF">J1N35_044439</name>
</gene>
<dbReference type="Proteomes" id="UP000828251">
    <property type="component" value="Unassembled WGS sequence"/>
</dbReference>
<sequence length="83" mass="9233">MSKDSSREVMTEVLARKGPEVAAPKFKWRKVSAVQDFPPGCGRATASDFELSRQIAVDQSNQGSGDYEYLVLYVIKCVLLSYL</sequence>
<proteinExistence type="predicted"/>
<evidence type="ECO:0000313" key="2">
    <source>
        <dbReference type="Proteomes" id="UP000828251"/>
    </source>
</evidence>
<evidence type="ECO:0000313" key="1">
    <source>
        <dbReference type="EMBL" id="KAH1032265.1"/>
    </source>
</evidence>
<dbReference type="AlphaFoldDB" id="A0A9D3U9D7"/>
<comment type="caution">
    <text evidence="1">The sequence shown here is derived from an EMBL/GenBank/DDBJ whole genome shotgun (WGS) entry which is preliminary data.</text>
</comment>
<name>A0A9D3U9D7_9ROSI</name>
<protein>
    <submittedName>
        <fullName evidence="1">Uncharacterized protein</fullName>
    </submittedName>
</protein>